<dbReference type="OrthoDB" id="2082386at2"/>
<protein>
    <submittedName>
        <fullName evidence="1">Uncharacterized protein</fullName>
    </submittedName>
</protein>
<dbReference type="NCBIfam" id="NF041239">
    <property type="entry name" value="Moor_selen_rel"/>
    <property type="match status" value="1"/>
</dbReference>
<dbReference type="EMBL" id="CP045875">
    <property type="protein sequence ID" value="QGG49098.1"/>
    <property type="molecule type" value="Genomic_DNA"/>
</dbReference>
<dbReference type="AlphaFoldDB" id="A0A5Q2N273"/>
<dbReference type="KEGG" id="hcv:FTV88_3023"/>
<sequence>MRWEITEEGKVKIAALGNIVTIDLRCVVGGGCCCIDQYLPVVVEGKPEDEAPYNVVKVDEVTLYYPHKLFLIAEERPARITSSEGWFPHGLEVENVRL</sequence>
<proteinExistence type="predicted"/>
<dbReference type="InterPro" id="IPR049744">
    <property type="entry name" value="CC/Se_fam"/>
</dbReference>
<evidence type="ECO:0000313" key="2">
    <source>
        <dbReference type="Proteomes" id="UP000366051"/>
    </source>
</evidence>
<dbReference type="RefSeq" id="WP_153726141.1">
    <property type="nucleotide sequence ID" value="NZ_CP045875.1"/>
</dbReference>
<organism evidence="1 2">
    <name type="scientific">Heliorestis convoluta</name>
    <dbReference type="NCBI Taxonomy" id="356322"/>
    <lineage>
        <taxon>Bacteria</taxon>
        <taxon>Bacillati</taxon>
        <taxon>Bacillota</taxon>
        <taxon>Clostridia</taxon>
        <taxon>Eubacteriales</taxon>
        <taxon>Heliobacteriaceae</taxon>
        <taxon>Heliorestis</taxon>
    </lineage>
</organism>
<evidence type="ECO:0000313" key="1">
    <source>
        <dbReference type="EMBL" id="QGG49098.1"/>
    </source>
</evidence>
<name>A0A5Q2N273_9FIRM</name>
<gene>
    <name evidence="1" type="ORF">FTV88_3023</name>
</gene>
<reference evidence="2" key="1">
    <citation type="submission" date="2019-11" db="EMBL/GenBank/DDBJ databases">
        <title>Genome sequence of Heliorestis convoluta strain HH, an alkaliphilic and minimalistic phototrophic bacterium from a soda lake in Egypt.</title>
        <authorList>
            <person name="Dewey E.D."/>
            <person name="Stokes L.M."/>
            <person name="Burchell B.M."/>
            <person name="Shaffer K.N."/>
            <person name="Huntington A.M."/>
            <person name="Baker J.M."/>
            <person name="Nadendla S."/>
            <person name="Giglio M.G."/>
            <person name="Touchman J.W."/>
            <person name="Blankenship R.E."/>
            <person name="Madigan M.T."/>
            <person name="Sattley W.M."/>
        </authorList>
    </citation>
    <scope>NUCLEOTIDE SEQUENCE [LARGE SCALE GENOMIC DNA]</scope>
    <source>
        <strain evidence="2">HH</strain>
    </source>
</reference>
<dbReference type="Proteomes" id="UP000366051">
    <property type="component" value="Chromosome"/>
</dbReference>
<accession>A0A5Q2N273</accession>
<keyword evidence="2" id="KW-1185">Reference proteome</keyword>